<dbReference type="GO" id="GO:0016746">
    <property type="term" value="F:acyltransferase activity"/>
    <property type="evidence" value="ECO:0007669"/>
    <property type="project" value="UniProtKB-KW"/>
</dbReference>
<dbReference type="PANTHER" id="PTHR43194">
    <property type="entry name" value="HYDROLASE ALPHA/BETA FOLD FAMILY"/>
    <property type="match status" value="1"/>
</dbReference>
<keyword evidence="2" id="KW-0378">Hydrolase</keyword>
<protein>
    <submittedName>
        <fullName evidence="2">Putative hydrolases or acyltransferases (Alpha/beta hydrolase superfamily)</fullName>
    </submittedName>
</protein>
<dbReference type="PANTHER" id="PTHR43194:SF2">
    <property type="entry name" value="PEROXISOMAL MEMBRANE PROTEIN LPX1"/>
    <property type="match status" value="1"/>
</dbReference>
<dbReference type="Proteomes" id="UP000050465">
    <property type="component" value="Unassembled WGS sequence"/>
</dbReference>
<dbReference type="InterPro" id="IPR000639">
    <property type="entry name" value="Epox_hydrolase-like"/>
</dbReference>
<dbReference type="InterPro" id="IPR029058">
    <property type="entry name" value="AB_hydrolase_fold"/>
</dbReference>
<dbReference type="AlphaFoldDB" id="A0A0N8KMN4"/>
<evidence type="ECO:0000313" key="3">
    <source>
        <dbReference type="Proteomes" id="UP000050465"/>
    </source>
</evidence>
<sequence length="290" mass="32162">MLKIGGVKISDQECEAGTLRWFYREALPMNPSEKPPVVLLHGLVSQSYSWRNTMAALAGAGFRALAPDWIGHGYSAKPEKNEFAYTPEAFLAAFEEWIAAMELAHFTLVVQGFLGSVGLLYAAKHPEQIERLVIVNTPLTAEAKLPFKISQLGLPLIGEVMTQDPILVDRTLEGGGPYTVADDDLDVYRKPFLKSSDVGRSLLATVRKLNLKKVLPDIDTGFNGWSIPTLVLWGTADKWLPVTLAESFVKQLTNAELIKLEETGHYAQEDWAEKVSEQIIPFLRRANLTP</sequence>
<dbReference type="PRINTS" id="PR00412">
    <property type="entry name" value="EPOXHYDRLASE"/>
</dbReference>
<dbReference type="Gene3D" id="3.40.50.1820">
    <property type="entry name" value="alpha/beta hydrolase"/>
    <property type="match status" value="1"/>
</dbReference>
<dbReference type="SUPFAM" id="SSF53474">
    <property type="entry name" value="alpha/beta-Hydrolases"/>
    <property type="match status" value="1"/>
</dbReference>
<proteinExistence type="predicted"/>
<reference evidence="2 3" key="1">
    <citation type="submission" date="2015-09" db="EMBL/GenBank/DDBJ databases">
        <title>Identification and resolution of microdiversity through metagenomic sequencing of parallel consortia.</title>
        <authorList>
            <person name="Nelson W.C."/>
            <person name="Romine M.F."/>
            <person name="Lindemann S.R."/>
        </authorList>
    </citation>
    <scope>NUCLEOTIDE SEQUENCE [LARGE SCALE GENOMIC DNA]</scope>
    <source>
        <strain evidence="2">Ana</strain>
    </source>
</reference>
<evidence type="ECO:0000259" key="1">
    <source>
        <dbReference type="Pfam" id="PF00561"/>
    </source>
</evidence>
<dbReference type="EMBL" id="LJZR01000022">
    <property type="protein sequence ID" value="KPQ34226.1"/>
    <property type="molecule type" value="Genomic_DNA"/>
</dbReference>
<feature type="domain" description="AB hydrolase-1" evidence="1">
    <location>
        <begin position="35"/>
        <end position="140"/>
    </location>
</feature>
<comment type="caution">
    <text evidence="2">The sequence shown here is derived from an EMBL/GenBank/DDBJ whole genome shotgun (WGS) entry which is preliminary data.</text>
</comment>
<dbReference type="PRINTS" id="PR00111">
    <property type="entry name" value="ABHYDROLASE"/>
</dbReference>
<accession>A0A0N8KMN4</accession>
<evidence type="ECO:0000313" key="2">
    <source>
        <dbReference type="EMBL" id="KPQ34226.1"/>
    </source>
</evidence>
<dbReference type="Pfam" id="PF00561">
    <property type="entry name" value="Abhydrolase_1"/>
    <property type="match status" value="1"/>
</dbReference>
<name>A0A0N8KMN4_9CYAN</name>
<dbReference type="GO" id="GO:0016787">
    <property type="term" value="F:hydrolase activity"/>
    <property type="evidence" value="ECO:0007669"/>
    <property type="project" value="UniProtKB-KW"/>
</dbReference>
<gene>
    <name evidence="2" type="ORF">HLUCCA11_15870</name>
</gene>
<organism evidence="2 3">
    <name type="scientific">Phormidesmis priestleyi Ana</name>
    <dbReference type="NCBI Taxonomy" id="1666911"/>
    <lineage>
        <taxon>Bacteria</taxon>
        <taxon>Bacillati</taxon>
        <taxon>Cyanobacteriota</taxon>
        <taxon>Cyanophyceae</taxon>
        <taxon>Leptolyngbyales</taxon>
        <taxon>Leptolyngbyaceae</taxon>
        <taxon>Phormidesmis</taxon>
    </lineage>
</organism>
<keyword evidence="2" id="KW-0012">Acyltransferase</keyword>
<keyword evidence="2" id="KW-0808">Transferase</keyword>
<dbReference type="InterPro" id="IPR000073">
    <property type="entry name" value="AB_hydrolase_1"/>
</dbReference>
<dbReference type="InterPro" id="IPR050228">
    <property type="entry name" value="Carboxylesterase_BioH"/>
</dbReference>
<dbReference type="PATRIC" id="fig|1666911.3.peg.833"/>
<dbReference type="STRING" id="1666911.HLUCCA11_15870"/>